<proteinExistence type="predicted"/>
<protein>
    <submittedName>
        <fullName evidence="2">Uncharacterized protein</fullName>
    </submittedName>
</protein>
<dbReference type="RefSeq" id="WP_183198527.1">
    <property type="nucleotide sequence ID" value="NZ_JACIEK010000001.1"/>
</dbReference>
<name>A0A7W6EBZ3_9HYPH</name>
<feature type="coiled-coil region" evidence="1">
    <location>
        <begin position="51"/>
        <end position="78"/>
    </location>
</feature>
<gene>
    <name evidence="2" type="ORF">GGR04_001047</name>
</gene>
<evidence type="ECO:0000313" key="3">
    <source>
        <dbReference type="Proteomes" id="UP000542776"/>
    </source>
</evidence>
<keyword evidence="3" id="KW-1185">Reference proteome</keyword>
<dbReference type="AlphaFoldDB" id="A0A7W6EBZ3"/>
<evidence type="ECO:0000256" key="1">
    <source>
        <dbReference type="SAM" id="Coils"/>
    </source>
</evidence>
<keyword evidence="1" id="KW-0175">Coiled coil</keyword>
<sequence length="123" mass="13605">MTKSATVLSDEESALIGEMATKGMGSMLISRAFAERGRTIPNTTIASLKLYRDAKRVRDSIRGERVRAEEEAQREARRIAVPDAPVFPKFTRMVPEIASIWFGNDAPRHVAVSLRATSMDALV</sequence>
<reference evidence="2 3" key="1">
    <citation type="submission" date="2020-08" db="EMBL/GenBank/DDBJ databases">
        <title>Genomic Encyclopedia of Type Strains, Phase IV (KMG-IV): sequencing the most valuable type-strain genomes for metagenomic binning, comparative biology and taxonomic classification.</title>
        <authorList>
            <person name="Goeker M."/>
        </authorList>
    </citation>
    <scope>NUCLEOTIDE SEQUENCE [LARGE SCALE GENOMIC DNA]</scope>
    <source>
        <strain evidence="2 3">DSM 102238</strain>
    </source>
</reference>
<dbReference type="EMBL" id="JACIEK010000001">
    <property type="protein sequence ID" value="MBB3997226.1"/>
    <property type="molecule type" value="Genomic_DNA"/>
</dbReference>
<comment type="caution">
    <text evidence="2">The sequence shown here is derived from an EMBL/GenBank/DDBJ whole genome shotgun (WGS) entry which is preliminary data.</text>
</comment>
<evidence type="ECO:0000313" key="2">
    <source>
        <dbReference type="EMBL" id="MBB3997226.1"/>
    </source>
</evidence>
<organism evidence="2 3">
    <name type="scientific">Aureimonas pseudogalii</name>
    <dbReference type="NCBI Taxonomy" id="1744844"/>
    <lineage>
        <taxon>Bacteria</taxon>
        <taxon>Pseudomonadati</taxon>
        <taxon>Pseudomonadota</taxon>
        <taxon>Alphaproteobacteria</taxon>
        <taxon>Hyphomicrobiales</taxon>
        <taxon>Aurantimonadaceae</taxon>
        <taxon>Aureimonas</taxon>
    </lineage>
</organism>
<accession>A0A7W6EBZ3</accession>
<dbReference type="Proteomes" id="UP000542776">
    <property type="component" value="Unassembled WGS sequence"/>
</dbReference>